<name>A0ABV9AYP7_9ACTN</name>
<evidence type="ECO:0000313" key="2">
    <source>
        <dbReference type="Proteomes" id="UP001595839"/>
    </source>
</evidence>
<dbReference type="EMBL" id="JBHSFK010000030">
    <property type="protein sequence ID" value="MFC4505057.1"/>
    <property type="molecule type" value="Genomic_DNA"/>
</dbReference>
<protein>
    <recommendedName>
        <fullName evidence="3">DNA-binding protein</fullName>
    </recommendedName>
</protein>
<keyword evidence="2" id="KW-1185">Reference proteome</keyword>
<reference evidence="2" key="1">
    <citation type="journal article" date="2019" name="Int. J. Syst. Evol. Microbiol.">
        <title>The Global Catalogue of Microorganisms (GCM) 10K type strain sequencing project: providing services to taxonomists for standard genome sequencing and annotation.</title>
        <authorList>
            <consortium name="The Broad Institute Genomics Platform"/>
            <consortium name="The Broad Institute Genome Sequencing Center for Infectious Disease"/>
            <person name="Wu L."/>
            <person name="Ma J."/>
        </authorList>
    </citation>
    <scope>NUCLEOTIDE SEQUENCE [LARGE SCALE GENOMIC DNA]</scope>
    <source>
        <strain evidence="2">CGMCC 4.7177</strain>
    </source>
</reference>
<sequence length="192" mass="20921">MGWMTEQFGQSHEGIAGAVLAGGDEPKPVYMDFGSGADSGVTTGEWWAYDGDAGRPRAAAYRAACSCGWRGATRPIDWAQLEEDPQSDLNTGDAYRDWSEHIRAVERRTVPLPDELTHLMGQLEEQLAFLAEQAPVAALRAATALERITADIAQEAAYAIQEDEVPWETIGTALGLSPSRAESLLTRYLLRP</sequence>
<dbReference type="Proteomes" id="UP001595839">
    <property type="component" value="Unassembled WGS sequence"/>
</dbReference>
<evidence type="ECO:0000313" key="1">
    <source>
        <dbReference type="EMBL" id="MFC4505057.1"/>
    </source>
</evidence>
<evidence type="ECO:0008006" key="3">
    <source>
        <dbReference type="Google" id="ProtNLM"/>
    </source>
</evidence>
<organism evidence="1 2">
    <name type="scientific">Streptomyces vulcanius</name>
    <dbReference type="NCBI Taxonomy" id="1441876"/>
    <lineage>
        <taxon>Bacteria</taxon>
        <taxon>Bacillati</taxon>
        <taxon>Actinomycetota</taxon>
        <taxon>Actinomycetes</taxon>
        <taxon>Kitasatosporales</taxon>
        <taxon>Streptomycetaceae</taxon>
        <taxon>Streptomyces</taxon>
    </lineage>
</organism>
<comment type="caution">
    <text evidence="1">The sequence shown here is derived from an EMBL/GenBank/DDBJ whole genome shotgun (WGS) entry which is preliminary data.</text>
</comment>
<gene>
    <name evidence="1" type="ORF">ACFPIH_37160</name>
</gene>
<dbReference type="RefSeq" id="WP_381182319.1">
    <property type="nucleotide sequence ID" value="NZ_JBHSFK010000030.1"/>
</dbReference>
<accession>A0ABV9AYP7</accession>
<proteinExistence type="predicted"/>